<feature type="transmembrane region" description="Helical" evidence="11">
    <location>
        <begin position="310"/>
        <end position="336"/>
    </location>
</feature>
<feature type="domain" description="Peptidase M50" evidence="12">
    <location>
        <begin position="257"/>
        <end position="417"/>
    </location>
</feature>
<proteinExistence type="inferred from homology"/>
<dbReference type="RefSeq" id="WP_199464354.1">
    <property type="nucleotide sequence ID" value="NZ_CAWNWM010000005.1"/>
</dbReference>
<evidence type="ECO:0000256" key="6">
    <source>
        <dbReference type="ARBA" id="ARBA00022801"/>
    </source>
</evidence>
<evidence type="ECO:0000256" key="3">
    <source>
        <dbReference type="ARBA" id="ARBA00007931"/>
    </source>
</evidence>
<feature type="transmembrane region" description="Helical" evidence="11">
    <location>
        <begin position="343"/>
        <end position="362"/>
    </location>
</feature>
<evidence type="ECO:0000313" key="14">
    <source>
        <dbReference type="Proteomes" id="UP000248857"/>
    </source>
</evidence>
<dbReference type="AlphaFoldDB" id="A0A2W1JXV6"/>
<keyword evidence="4" id="KW-0645">Protease</keyword>
<comment type="caution">
    <text evidence="13">The sequence shown here is derived from an EMBL/GenBank/DDBJ whole genome shotgun (WGS) entry which is preliminary data.</text>
</comment>
<evidence type="ECO:0000256" key="9">
    <source>
        <dbReference type="ARBA" id="ARBA00023136"/>
    </source>
</evidence>
<dbReference type="InterPro" id="IPR044838">
    <property type="entry name" value="EGY1-like"/>
</dbReference>
<feature type="transmembrane region" description="Helical" evidence="11">
    <location>
        <begin position="217"/>
        <end position="240"/>
    </location>
</feature>
<dbReference type="Pfam" id="PF02163">
    <property type="entry name" value="Peptidase_M50"/>
    <property type="match status" value="1"/>
</dbReference>
<name>A0A2W1JXV6_9CYAN</name>
<dbReference type="EMBL" id="PQWO01000005">
    <property type="protein sequence ID" value="PZD73441.1"/>
    <property type="molecule type" value="Genomic_DNA"/>
</dbReference>
<keyword evidence="5 11" id="KW-0812">Transmembrane</keyword>
<comment type="similarity">
    <text evidence="3">Belongs to the peptidase M50B family.</text>
</comment>
<protein>
    <recommendedName>
        <fullName evidence="12">Peptidase M50 domain-containing protein</fullName>
    </recommendedName>
</protein>
<evidence type="ECO:0000256" key="2">
    <source>
        <dbReference type="ARBA" id="ARBA00004141"/>
    </source>
</evidence>
<dbReference type="PANTHER" id="PTHR31412:SF0">
    <property type="entry name" value="ZINC METALLOPROTEASE EGY1, CHLOROPLASTIC-RELATED"/>
    <property type="match status" value="1"/>
</dbReference>
<feature type="region of interest" description="Disordered" evidence="10">
    <location>
        <begin position="84"/>
        <end position="110"/>
    </location>
</feature>
<keyword evidence="14" id="KW-1185">Reference proteome</keyword>
<comment type="cofactor">
    <cofactor evidence="1">
        <name>Zn(2+)</name>
        <dbReference type="ChEBI" id="CHEBI:29105"/>
    </cofactor>
</comment>
<evidence type="ECO:0000256" key="7">
    <source>
        <dbReference type="ARBA" id="ARBA00022946"/>
    </source>
</evidence>
<evidence type="ECO:0000256" key="1">
    <source>
        <dbReference type="ARBA" id="ARBA00001947"/>
    </source>
</evidence>
<feature type="transmembrane region" description="Helical" evidence="11">
    <location>
        <begin position="281"/>
        <end position="298"/>
    </location>
</feature>
<dbReference type="GO" id="GO:0016020">
    <property type="term" value="C:membrane"/>
    <property type="evidence" value="ECO:0007669"/>
    <property type="project" value="UniProtKB-SubCell"/>
</dbReference>
<keyword evidence="6" id="KW-0378">Hydrolase</keyword>
<evidence type="ECO:0000256" key="5">
    <source>
        <dbReference type="ARBA" id="ARBA00022692"/>
    </source>
</evidence>
<dbReference type="Proteomes" id="UP000248857">
    <property type="component" value="Unassembled WGS sequence"/>
</dbReference>
<comment type="subcellular location">
    <subcellularLocation>
        <location evidence="2">Membrane</location>
        <topology evidence="2">Multi-pass membrane protein</topology>
    </subcellularLocation>
</comment>
<feature type="transmembrane region" description="Helical" evidence="11">
    <location>
        <begin position="40"/>
        <end position="73"/>
    </location>
</feature>
<reference evidence="13 14" key="1">
    <citation type="journal article" date="2018" name="Sci. Rep.">
        <title>A novel species of the marine cyanobacterium Acaryochloris with a unique pigment content and lifestyle.</title>
        <authorList>
            <person name="Partensky F."/>
            <person name="Six C."/>
            <person name="Ratin M."/>
            <person name="Garczarek L."/>
            <person name="Vaulot D."/>
            <person name="Probert I."/>
            <person name="Calteau A."/>
            <person name="Gourvil P."/>
            <person name="Marie D."/>
            <person name="Grebert T."/>
            <person name="Bouchier C."/>
            <person name="Le Panse S."/>
            <person name="Gachenot M."/>
            <person name="Rodriguez F."/>
            <person name="Garrido J.L."/>
        </authorList>
    </citation>
    <scope>NUCLEOTIDE SEQUENCE [LARGE SCALE GENOMIC DNA]</scope>
    <source>
        <strain evidence="13 14">RCC1774</strain>
    </source>
</reference>
<dbReference type="InterPro" id="IPR008915">
    <property type="entry name" value="Peptidase_M50"/>
</dbReference>
<keyword evidence="8 11" id="KW-1133">Transmembrane helix</keyword>
<gene>
    <name evidence="13" type="ORF">C1752_02135</name>
</gene>
<evidence type="ECO:0000256" key="10">
    <source>
        <dbReference type="SAM" id="MobiDB-lite"/>
    </source>
</evidence>
<keyword evidence="9 11" id="KW-0472">Membrane</keyword>
<feature type="transmembrane region" description="Helical" evidence="11">
    <location>
        <begin position="374"/>
        <end position="396"/>
    </location>
</feature>
<evidence type="ECO:0000259" key="12">
    <source>
        <dbReference type="Pfam" id="PF02163"/>
    </source>
</evidence>
<organism evidence="13 14">
    <name type="scientific">Acaryochloris thomasi RCC1774</name>
    <dbReference type="NCBI Taxonomy" id="1764569"/>
    <lineage>
        <taxon>Bacteria</taxon>
        <taxon>Bacillati</taxon>
        <taxon>Cyanobacteriota</taxon>
        <taxon>Cyanophyceae</taxon>
        <taxon>Acaryochloridales</taxon>
        <taxon>Acaryochloridaceae</taxon>
        <taxon>Acaryochloris</taxon>
        <taxon>Acaryochloris thomasi</taxon>
    </lineage>
</organism>
<sequence>MTAVLFLASLALLGWGYYRARPLGEMGLLTWFQSVALVGPWLIFFGLLSLGLPMSIVAVLGLTVLSLGLYIWLGKKVRRLADEEQTRSPLPLKTEGDSGTSKADQSDDQVRARKPIITIEPEQPPPVPAEDLQAMQGIFGVDTFFSTETIPYQDGVIFQGNLRGETDAVYAELTQKLADVLGEQYYLFLVANPDGKPVVIVLPSRNKPQVANTIQKFFAVLLAIATFGTCLVTGSLLMSFNPIEHPERLSEALPIGLGIFSVLVVHEVGHQVLARRHNVKLSWPFFFPALQLGSFGAFNRFESLVPNRTALFDVAIAGPAAGGIFSLLLLMFGFTLSGESSPLAVPSPFFRGSILVGTLARLGLGDTLQAETVFVHPLVIVGWIGLIITALNLMPAGRLDGGRITQAIYGRRVTGRATAVTLIVLAIASLINPLSLYWAIVVLFLQRDLERPSLNELSEPDDTRAVLGLVALFLMAAVLIPFSSSVAGRLGVGG</sequence>
<feature type="transmembrane region" description="Helical" evidence="11">
    <location>
        <begin position="465"/>
        <end position="482"/>
    </location>
</feature>
<dbReference type="GO" id="GO:0006508">
    <property type="term" value="P:proteolysis"/>
    <property type="evidence" value="ECO:0007669"/>
    <property type="project" value="UniProtKB-KW"/>
</dbReference>
<evidence type="ECO:0000256" key="4">
    <source>
        <dbReference type="ARBA" id="ARBA00022670"/>
    </source>
</evidence>
<feature type="transmembrane region" description="Helical" evidence="11">
    <location>
        <begin position="417"/>
        <end position="445"/>
    </location>
</feature>
<keyword evidence="7" id="KW-0809">Transit peptide</keyword>
<accession>A0A2W1JXV6</accession>
<feature type="transmembrane region" description="Helical" evidence="11">
    <location>
        <begin position="252"/>
        <end position="269"/>
    </location>
</feature>
<dbReference type="PANTHER" id="PTHR31412">
    <property type="entry name" value="ZINC METALLOPROTEASE EGY1"/>
    <property type="match status" value="1"/>
</dbReference>
<dbReference type="CDD" id="cd06160">
    <property type="entry name" value="S2P-M50_like_2"/>
    <property type="match status" value="1"/>
</dbReference>
<evidence type="ECO:0000256" key="11">
    <source>
        <dbReference type="SAM" id="Phobius"/>
    </source>
</evidence>
<evidence type="ECO:0000256" key="8">
    <source>
        <dbReference type="ARBA" id="ARBA00022989"/>
    </source>
</evidence>
<evidence type="ECO:0000313" key="13">
    <source>
        <dbReference type="EMBL" id="PZD73441.1"/>
    </source>
</evidence>
<dbReference type="GO" id="GO:0008233">
    <property type="term" value="F:peptidase activity"/>
    <property type="evidence" value="ECO:0007669"/>
    <property type="project" value="UniProtKB-KW"/>
</dbReference>